<feature type="region of interest" description="Disordered" evidence="1">
    <location>
        <begin position="102"/>
        <end position="121"/>
    </location>
</feature>
<reference evidence="2" key="1">
    <citation type="journal article" date="2023" name="GigaByte">
        <title>Genome assembly of the bearded iris, Iris pallida Lam.</title>
        <authorList>
            <person name="Bruccoleri R.E."/>
            <person name="Oakeley E.J."/>
            <person name="Faust A.M.E."/>
            <person name="Altorfer M."/>
            <person name="Dessus-Babus S."/>
            <person name="Burckhardt D."/>
            <person name="Oertli M."/>
            <person name="Naumann U."/>
            <person name="Petersen F."/>
            <person name="Wong J."/>
        </authorList>
    </citation>
    <scope>NUCLEOTIDE SEQUENCE</scope>
    <source>
        <strain evidence="2">GSM-AAB239-AS_SAM_17_03QT</strain>
    </source>
</reference>
<accession>A0AAX6FU12</accession>
<reference evidence="2" key="2">
    <citation type="submission" date="2023-04" db="EMBL/GenBank/DDBJ databases">
        <authorList>
            <person name="Bruccoleri R.E."/>
            <person name="Oakeley E.J."/>
            <person name="Faust A.-M."/>
            <person name="Dessus-Babus S."/>
            <person name="Altorfer M."/>
            <person name="Burckhardt D."/>
            <person name="Oertli M."/>
            <person name="Naumann U."/>
            <person name="Petersen F."/>
            <person name="Wong J."/>
        </authorList>
    </citation>
    <scope>NUCLEOTIDE SEQUENCE</scope>
    <source>
        <strain evidence="2">GSM-AAB239-AS_SAM_17_03QT</strain>
        <tissue evidence="2">Leaf</tissue>
    </source>
</reference>
<name>A0AAX6FU12_IRIPA</name>
<evidence type="ECO:0000313" key="3">
    <source>
        <dbReference type="Proteomes" id="UP001140949"/>
    </source>
</evidence>
<dbReference type="EMBL" id="JANAVB010026000">
    <property type="protein sequence ID" value="KAJ6819528.1"/>
    <property type="molecule type" value="Genomic_DNA"/>
</dbReference>
<evidence type="ECO:0000313" key="2">
    <source>
        <dbReference type="EMBL" id="KAJ6819528.1"/>
    </source>
</evidence>
<protein>
    <submittedName>
        <fullName evidence="2">Uncharacterized protein</fullName>
    </submittedName>
</protein>
<keyword evidence="3" id="KW-1185">Reference proteome</keyword>
<dbReference type="AlphaFoldDB" id="A0AAX6FU12"/>
<proteinExistence type="predicted"/>
<gene>
    <name evidence="2" type="ORF">M6B38_399880</name>
</gene>
<feature type="region of interest" description="Disordered" evidence="1">
    <location>
        <begin position="17"/>
        <end position="37"/>
    </location>
</feature>
<organism evidence="2 3">
    <name type="scientific">Iris pallida</name>
    <name type="common">Sweet iris</name>
    <dbReference type="NCBI Taxonomy" id="29817"/>
    <lineage>
        <taxon>Eukaryota</taxon>
        <taxon>Viridiplantae</taxon>
        <taxon>Streptophyta</taxon>
        <taxon>Embryophyta</taxon>
        <taxon>Tracheophyta</taxon>
        <taxon>Spermatophyta</taxon>
        <taxon>Magnoliopsida</taxon>
        <taxon>Liliopsida</taxon>
        <taxon>Asparagales</taxon>
        <taxon>Iridaceae</taxon>
        <taxon>Iridoideae</taxon>
        <taxon>Irideae</taxon>
        <taxon>Iris</taxon>
    </lineage>
</organism>
<evidence type="ECO:0000256" key="1">
    <source>
        <dbReference type="SAM" id="MobiDB-lite"/>
    </source>
</evidence>
<sequence length="121" mass="12023">MAAREYGLVVDSRSGRGIGTMSLDSTEGGSGGAEREQGCADLGFRQRRTALTAGTALIAGTVRRTGGVEAPLAAAQNCGSSAARVLSSGFCGGVGASGHMAGFGRRIPLGHGEGKGSGIRR</sequence>
<dbReference type="Proteomes" id="UP001140949">
    <property type="component" value="Unassembled WGS sequence"/>
</dbReference>
<comment type="caution">
    <text evidence="2">The sequence shown here is derived from an EMBL/GenBank/DDBJ whole genome shotgun (WGS) entry which is preliminary data.</text>
</comment>